<gene>
    <name evidence="2" type="ORF">ABID21_003915</name>
</gene>
<name>A0ABV2HBD8_9HYPH</name>
<reference evidence="2 3" key="1">
    <citation type="submission" date="2024-06" db="EMBL/GenBank/DDBJ databases">
        <title>Genomic Encyclopedia of Type Strains, Phase IV (KMG-IV): sequencing the most valuable type-strain genomes for metagenomic binning, comparative biology and taxonomic classification.</title>
        <authorList>
            <person name="Goeker M."/>
        </authorList>
    </citation>
    <scope>NUCLEOTIDE SEQUENCE [LARGE SCALE GENOMIC DNA]</scope>
    <source>
        <strain evidence="2 3">DSM 105042</strain>
    </source>
</reference>
<feature type="compositionally biased region" description="Basic residues" evidence="1">
    <location>
        <begin position="121"/>
        <end position="131"/>
    </location>
</feature>
<accession>A0ABV2HBD8</accession>
<dbReference type="RefSeq" id="WP_247245406.1">
    <property type="nucleotide sequence ID" value="NZ_JALJRA010000015.1"/>
</dbReference>
<proteinExistence type="predicted"/>
<feature type="region of interest" description="Disordered" evidence="1">
    <location>
        <begin position="98"/>
        <end position="133"/>
    </location>
</feature>
<organism evidence="2 3">
    <name type="scientific">Pseudorhizobium tarimense</name>
    <dbReference type="NCBI Taxonomy" id="1079109"/>
    <lineage>
        <taxon>Bacteria</taxon>
        <taxon>Pseudomonadati</taxon>
        <taxon>Pseudomonadota</taxon>
        <taxon>Alphaproteobacteria</taxon>
        <taxon>Hyphomicrobiales</taxon>
        <taxon>Rhizobiaceae</taxon>
        <taxon>Rhizobium/Agrobacterium group</taxon>
        <taxon>Pseudorhizobium</taxon>
    </lineage>
</organism>
<dbReference type="Proteomes" id="UP001549031">
    <property type="component" value="Unassembled WGS sequence"/>
</dbReference>
<comment type="caution">
    <text evidence="2">The sequence shown here is derived from an EMBL/GenBank/DDBJ whole genome shotgun (WGS) entry which is preliminary data.</text>
</comment>
<dbReference type="EMBL" id="JBEPLJ010000016">
    <property type="protein sequence ID" value="MET3587784.1"/>
    <property type="molecule type" value="Genomic_DNA"/>
</dbReference>
<evidence type="ECO:0008006" key="4">
    <source>
        <dbReference type="Google" id="ProtNLM"/>
    </source>
</evidence>
<evidence type="ECO:0000256" key="1">
    <source>
        <dbReference type="SAM" id="MobiDB-lite"/>
    </source>
</evidence>
<keyword evidence="3" id="KW-1185">Reference proteome</keyword>
<protein>
    <recommendedName>
        <fullName evidence="4">EF-hand domain-containing protein</fullName>
    </recommendedName>
</protein>
<evidence type="ECO:0000313" key="2">
    <source>
        <dbReference type="EMBL" id="MET3587784.1"/>
    </source>
</evidence>
<evidence type="ECO:0000313" key="3">
    <source>
        <dbReference type="Proteomes" id="UP001549031"/>
    </source>
</evidence>
<feature type="region of interest" description="Disordered" evidence="1">
    <location>
        <begin position="59"/>
        <end position="83"/>
    </location>
</feature>
<sequence length="174" mass="19164">MDNFLCCKTGHRFGLPMIDGEIRQRRNLIYSRITAALSASALSLSLLAARALAQTQNQDGANANTGADPIVGTQSYGDWDTDGTDGISKSEYRAGMGSRGAFNNWDNRNGPFRSRLQHPPGHQHPHRRRLKPKEVPVKPEPLFSFQTACSRAGSQECLRLLDDQSSFSCSAICR</sequence>